<dbReference type="InterPro" id="IPR007815">
    <property type="entry name" value="Emycin_Estase"/>
</dbReference>
<dbReference type="PANTHER" id="PTHR31299:SF0">
    <property type="entry name" value="ESTERASE, PUTATIVE (AFU_ORTHOLOGUE AFUA_1G05850)-RELATED"/>
    <property type="match status" value="1"/>
</dbReference>
<dbReference type="InterPro" id="IPR052036">
    <property type="entry name" value="Hydrolase/PRTase-associated"/>
</dbReference>
<dbReference type="Gene3D" id="1.20.1440.30">
    <property type="entry name" value="Biosynthetic Protein domain"/>
    <property type="match status" value="1"/>
</dbReference>
<dbReference type="CDD" id="cd14728">
    <property type="entry name" value="Ere-like"/>
    <property type="match status" value="1"/>
</dbReference>
<dbReference type="Pfam" id="PF05139">
    <property type="entry name" value="Erythro_esteras"/>
    <property type="match status" value="1"/>
</dbReference>
<dbReference type="PANTHER" id="PTHR31299">
    <property type="entry name" value="ESTERASE, PUTATIVE (AFU_ORTHOLOGUE AFUA_1G05850)-RELATED"/>
    <property type="match status" value="1"/>
</dbReference>
<accession>A0AAE3GDH9</accession>
<name>A0AAE3GDH9_9PSEU</name>
<dbReference type="Gene3D" id="3.40.1660.10">
    <property type="entry name" value="EreA-like (biosynthetic domain)"/>
    <property type="match status" value="1"/>
</dbReference>
<reference evidence="1" key="1">
    <citation type="submission" date="2022-06" db="EMBL/GenBank/DDBJ databases">
        <title>Genomic Encyclopedia of Archaeal and Bacterial Type Strains, Phase II (KMG-II): from individual species to whole genera.</title>
        <authorList>
            <person name="Goeker M."/>
        </authorList>
    </citation>
    <scope>NUCLEOTIDE SEQUENCE</scope>
    <source>
        <strain evidence="1">DSM 43935</strain>
    </source>
</reference>
<evidence type="ECO:0000313" key="2">
    <source>
        <dbReference type="Proteomes" id="UP001206128"/>
    </source>
</evidence>
<protein>
    <submittedName>
        <fullName evidence="1">Erythromycin esterase</fullName>
    </submittedName>
</protein>
<dbReference type="SUPFAM" id="SSF159501">
    <property type="entry name" value="EreA/ChaN-like"/>
    <property type="match status" value="1"/>
</dbReference>
<evidence type="ECO:0000313" key="1">
    <source>
        <dbReference type="EMBL" id="MCP2166301.1"/>
    </source>
</evidence>
<dbReference type="EMBL" id="JAMTCK010000006">
    <property type="protein sequence ID" value="MCP2166301.1"/>
    <property type="molecule type" value="Genomic_DNA"/>
</dbReference>
<sequence>MADPVVDFLLANQHTLTTLDPDAPLDDLEPLREIVGTARVVAIGENNHHVTEFYRLRHRVLRFLVERLGFSCYALESGFTEGHLVDDWVRGGPGAVADIAEQGITWTVGNTTAMHDTLTWLRSARATHPVEFAGLDIPASGGSPHPALHAVAEFLRGADPHAVAFVDAALAATAGYAAPNGDLATGRYTQLSPAERDAATAALGRLAAHLDALRPGYLARGQDPGAVARARQHARAAWYTDHYLREVASATAGAGDWEASARDVFMAETVTRLLDRHERVVVGVHNGHAQRTPFTPMPAIALQSVGCHLAERLGADYRVIGVTGLGGTTAGLRVNPDRPLGIEVYAEPLAEPEPGSLEAAFAAAGIRSALVDLRGLRGRAAGPSTLRHATMFAPTPVAEAFDAVVCLPELHVTEYADQG</sequence>
<dbReference type="Gene3D" id="3.30.1870.10">
    <property type="entry name" value="EreA-like, domain 2"/>
    <property type="match status" value="1"/>
</dbReference>
<dbReference type="AlphaFoldDB" id="A0AAE3GDH9"/>
<comment type="caution">
    <text evidence="1">The sequence shown here is derived from an EMBL/GenBank/DDBJ whole genome shotgun (WGS) entry which is preliminary data.</text>
</comment>
<organism evidence="1 2">
    <name type="scientific">Goodfellowiella coeruleoviolacea</name>
    <dbReference type="NCBI Taxonomy" id="334858"/>
    <lineage>
        <taxon>Bacteria</taxon>
        <taxon>Bacillati</taxon>
        <taxon>Actinomycetota</taxon>
        <taxon>Actinomycetes</taxon>
        <taxon>Pseudonocardiales</taxon>
        <taxon>Pseudonocardiaceae</taxon>
        <taxon>Goodfellowiella</taxon>
    </lineage>
</organism>
<gene>
    <name evidence="1" type="ORF">LX83_003160</name>
</gene>
<dbReference type="RefSeq" id="WP_253771972.1">
    <property type="nucleotide sequence ID" value="NZ_JAMTCK010000006.1"/>
</dbReference>
<proteinExistence type="predicted"/>
<dbReference type="Proteomes" id="UP001206128">
    <property type="component" value="Unassembled WGS sequence"/>
</dbReference>
<keyword evidence="2" id="KW-1185">Reference proteome</keyword>
<dbReference type="GO" id="GO:0046677">
    <property type="term" value="P:response to antibiotic"/>
    <property type="evidence" value="ECO:0007669"/>
    <property type="project" value="InterPro"/>
</dbReference>